<dbReference type="AlphaFoldDB" id="A0A1I3S5F9"/>
<proteinExistence type="predicted"/>
<feature type="transmembrane region" description="Helical" evidence="1">
    <location>
        <begin position="85"/>
        <end position="102"/>
    </location>
</feature>
<keyword evidence="1" id="KW-0472">Membrane</keyword>
<evidence type="ECO:0000313" key="2">
    <source>
        <dbReference type="EMBL" id="SFJ53292.1"/>
    </source>
</evidence>
<evidence type="ECO:0000256" key="1">
    <source>
        <dbReference type="SAM" id="Phobius"/>
    </source>
</evidence>
<protein>
    <submittedName>
        <fullName evidence="2">Uncharacterized protein</fullName>
    </submittedName>
</protein>
<dbReference type="Proteomes" id="UP000182829">
    <property type="component" value="Unassembled WGS sequence"/>
</dbReference>
<dbReference type="OMA" id="MSVIRQP"/>
<dbReference type="GeneID" id="14210212"/>
<keyword evidence="1" id="KW-0812">Transmembrane</keyword>
<evidence type="ECO:0000313" key="3">
    <source>
        <dbReference type="Proteomes" id="UP000182829"/>
    </source>
</evidence>
<dbReference type="OrthoDB" id="203414at2157"/>
<feature type="transmembrane region" description="Helical" evidence="1">
    <location>
        <begin position="47"/>
        <end position="64"/>
    </location>
</feature>
<keyword evidence="1" id="KW-1133">Transmembrane helix</keyword>
<reference evidence="2 3" key="1">
    <citation type="submission" date="2016-10" db="EMBL/GenBank/DDBJ databases">
        <authorList>
            <person name="de Groot N.N."/>
        </authorList>
    </citation>
    <scope>NUCLEOTIDE SEQUENCE [LARGE SCALE GENOMIC DNA]</scope>
    <source>
        <strain evidence="2 3">SP2</strain>
    </source>
</reference>
<dbReference type="RefSeq" id="WP_005576010.1">
    <property type="nucleotide sequence ID" value="NZ_FORO01000037.1"/>
</dbReference>
<feature type="transmembrane region" description="Helical" evidence="1">
    <location>
        <begin position="140"/>
        <end position="162"/>
    </location>
</feature>
<feature type="transmembrane region" description="Helical" evidence="1">
    <location>
        <begin position="182"/>
        <end position="203"/>
    </location>
</feature>
<dbReference type="EMBL" id="FORO01000037">
    <property type="protein sequence ID" value="SFJ53292.1"/>
    <property type="molecule type" value="Genomic_DNA"/>
</dbReference>
<feature type="transmembrane region" description="Helical" evidence="1">
    <location>
        <begin position="108"/>
        <end position="128"/>
    </location>
</feature>
<accession>A0A1I3S5F9</accession>
<name>A0A1I3S5F9_9EURY</name>
<sequence>MSVIRQPGVLGRTTRRRVVGTTAAISTATLESVAVGLWFWLVADAQTASTALAGLGILFCGALLRAGLFEATVSTLGDLLQPRRLTAAVGFTAGWVVWLLVADTIGGLAGVVVASAVLIGFFVGQFAFERHVFRIDADDVPSTSLLIPAGLLSVGATTLLASSRLIEWTLVSPPMSLEVTTFVIQLEAVHLGIVAFAFCAFLAHQQRFDRLLANGC</sequence>
<organism evidence="2 3">
    <name type="scientific">Natronobacterium gregoryi</name>
    <dbReference type="NCBI Taxonomy" id="44930"/>
    <lineage>
        <taxon>Archaea</taxon>
        <taxon>Methanobacteriati</taxon>
        <taxon>Methanobacteriota</taxon>
        <taxon>Stenosarchaea group</taxon>
        <taxon>Halobacteria</taxon>
        <taxon>Halobacteriales</taxon>
        <taxon>Natrialbaceae</taxon>
        <taxon>Natronobacterium</taxon>
    </lineage>
</organism>
<gene>
    <name evidence="2" type="ORF">SAMN05443661_13711</name>
</gene>
<feature type="transmembrane region" description="Helical" evidence="1">
    <location>
        <begin position="21"/>
        <end position="41"/>
    </location>
</feature>